<feature type="transmembrane region" description="Helical" evidence="5">
    <location>
        <begin position="36"/>
        <end position="54"/>
    </location>
</feature>
<dbReference type="GO" id="GO:0012505">
    <property type="term" value="C:endomembrane system"/>
    <property type="evidence" value="ECO:0007669"/>
    <property type="project" value="UniProtKB-SubCell"/>
</dbReference>
<keyword evidence="2 5" id="KW-0812">Transmembrane</keyword>
<evidence type="ECO:0000256" key="5">
    <source>
        <dbReference type="SAM" id="Phobius"/>
    </source>
</evidence>
<proteinExistence type="predicted"/>
<feature type="transmembrane region" description="Helical" evidence="5">
    <location>
        <begin position="6"/>
        <end position="29"/>
    </location>
</feature>
<dbReference type="EMBL" id="JACBZD010000001">
    <property type="protein sequence ID" value="NYI03679.1"/>
    <property type="molecule type" value="Genomic_DNA"/>
</dbReference>
<keyword evidence="3 5" id="KW-1133">Transmembrane helix</keyword>
<gene>
    <name evidence="7" type="ORF">FHU37_000622</name>
</gene>
<feature type="domain" description="DUF1232" evidence="6">
    <location>
        <begin position="40"/>
        <end position="75"/>
    </location>
</feature>
<organism evidence="7 8">
    <name type="scientific">Allostreptomyces psammosilenae</name>
    <dbReference type="NCBI Taxonomy" id="1892865"/>
    <lineage>
        <taxon>Bacteria</taxon>
        <taxon>Bacillati</taxon>
        <taxon>Actinomycetota</taxon>
        <taxon>Actinomycetes</taxon>
        <taxon>Kitasatosporales</taxon>
        <taxon>Streptomycetaceae</taxon>
        <taxon>Allostreptomyces</taxon>
    </lineage>
</organism>
<dbReference type="Pfam" id="PF06803">
    <property type="entry name" value="DUF1232"/>
    <property type="match status" value="1"/>
</dbReference>
<comment type="subcellular location">
    <subcellularLocation>
        <location evidence="1">Endomembrane system</location>
        <topology evidence="1">Multi-pass membrane protein</topology>
    </subcellularLocation>
</comment>
<dbReference type="Proteomes" id="UP000567795">
    <property type="component" value="Unassembled WGS sequence"/>
</dbReference>
<evidence type="ECO:0000313" key="8">
    <source>
        <dbReference type="Proteomes" id="UP000567795"/>
    </source>
</evidence>
<evidence type="ECO:0000256" key="3">
    <source>
        <dbReference type="ARBA" id="ARBA00022989"/>
    </source>
</evidence>
<comment type="caution">
    <text evidence="7">The sequence shown here is derived from an EMBL/GenBank/DDBJ whole genome shotgun (WGS) entry which is preliminary data.</text>
</comment>
<feature type="transmembrane region" description="Helical" evidence="5">
    <location>
        <begin position="60"/>
        <end position="81"/>
    </location>
</feature>
<evidence type="ECO:0000256" key="4">
    <source>
        <dbReference type="ARBA" id="ARBA00023136"/>
    </source>
</evidence>
<protein>
    <submittedName>
        <fullName evidence="7">Uncharacterized membrane protein YkvA (DUF1232 family)</fullName>
    </submittedName>
</protein>
<keyword evidence="8" id="KW-1185">Reference proteome</keyword>
<name>A0A852ZMQ2_9ACTN</name>
<evidence type="ECO:0000256" key="2">
    <source>
        <dbReference type="ARBA" id="ARBA00022692"/>
    </source>
</evidence>
<dbReference type="InterPro" id="IPR010652">
    <property type="entry name" value="DUF1232"/>
</dbReference>
<sequence>MDWETVGVVGAVVVAVAALLLVAAVVVAVRFRRSENGRRVAAALAGGAYLASPLDLVPDVLVPLGLSDDVAVVVLVIAYLLRARSARAARRESPAGE</sequence>
<accession>A0A852ZMQ2</accession>
<dbReference type="AlphaFoldDB" id="A0A852ZMQ2"/>
<dbReference type="RefSeq" id="WP_179812693.1">
    <property type="nucleotide sequence ID" value="NZ_JACBZD010000001.1"/>
</dbReference>
<keyword evidence="4 5" id="KW-0472">Membrane</keyword>
<reference evidence="7 8" key="1">
    <citation type="submission" date="2020-07" db="EMBL/GenBank/DDBJ databases">
        <title>Sequencing the genomes of 1000 actinobacteria strains.</title>
        <authorList>
            <person name="Klenk H.-P."/>
        </authorList>
    </citation>
    <scope>NUCLEOTIDE SEQUENCE [LARGE SCALE GENOMIC DNA]</scope>
    <source>
        <strain evidence="7 8">DSM 42178</strain>
    </source>
</reference>
<evidence type="ECO:0000256" key="1">
    <source>
        <dbReference type="ARBA" id="ARBA00004127"/>
    </source>
</evidence>
<evidence type="ECO:0000259" key="6">
    <source>
        <dbReference type="Pfam" id="PF06803"/>
    </source>
</evidence>
<evidence type="ECO:0000313" key="7">
    <source>
        <dbReference type="EMBL" id="NYI03679.1"/>
    </source>
</evidence>